<evidence type="ECO:0000313" key="4">
    <source>
        <dbReference type="EMBL" id="VFJ57311.1"/>
    </source>
</evidence>
<feature type="domain" description="Novel STAND NTPase 6" evidence="3">
    <location>
        <begin position="441"/>
        <end position="590"/>
    </location>
</feature>
<dbReference type="InterPro" id="IPR038461">
    <property type="entry name" value="Schlafen_AlbA_2_dom_sf"/>
</dbReference>
<feature type="domain" description="Schlafen AlbA-2" evidence="2">
    <location>
        <begin position="14"/>
        <end position="119"/>
    </location>
</feature>
<dbReference type="Gene3D" id="3.30.565.60">
    <property type="match status" value="1"/>
</dbReference>
<proteinExistence type="predicted"/>
<gene>
    <name evidence="4" type="ORF">BECKDK2373B_GA0170837_10655</name>
</gene>
<evidence type="ECO:0000259" key="2">
    <source>
        <dbReference type="Pfam" id="PF04326"/>
    </source>
</evidence>
<organism evidence="4">
    <name type="scientific">Candidatus Kentrum sp. DK</name>
    <dbReference type="NCBI Taxonomy" id="2126562"/>
    <lineage>
        <taxon>Bacteria</taxon>
        <taxon>Pseudomonadati</taxon>
        <taxon>Pseudomonadota</taxon>
        <taxon>Gammaproteobacteria</taxon>
        <taxon>Candidatus Kentrum</taxon>
    </lineage>
</organism>
<dbReference type="AlphaFoldDB" id="A0A450STM5"/>
<dbReference type="InterPro" id="IPR007421">
    <property type="entry name" value="Schlafen_AlbA_2_dom"/>
</dbReference>
<dbReference type="InterPro" id="IPR011990">
    <property type="entry name" value="TPR-like_helical_dom_sf"/>
</dbReference>
<dbReference type="InterPro" id="IPR027417">
    <property type="entry name" value="P-loop_NTPase"/>
</dbReference>
<dbReference type="PANTHER" id="PTHR30595">
    <property type="entry name" value="GLPR-RELATED TRANSCRIPTIONAL REPRESSOR"/>
    <property type="match status" value="1"/>
</dbReference>
<dbReference type="SUPFAM" id="SSF52540">
    <property type="entry name" value="P-loop containing nucleoside triphosphate hydrolases"/>
    <property type="match status" value="1"/>
</dbReference>
<reference evidence="4" key="1">
    <citation type="submission" date="2019-02" db="EMBL/GenBank/DDBJ databases">
        <authorList>
            <person name="Gruber-Vodicka R. H."/>
            <person name="Seah K. B. B."/>
        </authorList>
    </citation>
    <scope>NUCLEOTIDE SEQUENCE</scope>
    <source>
        <strain evidence="4">BECK_DK47</strain>
    </source>
</reference>
<accession>A0A450STM5</accession>
<feature type="region of interest" description="Disordered" evidence="1">
    <location>
        <begin position="409"/>
        <end position="442"/>
    </location>
</feature>
<protein>
    <submittedName>
        <fullName evidence="4">Predicted transcriptional regulator, contains HTH domain</fullName>
    </submittedName>
</protein>
<dbReference type="PANTHER" id="PTHR30595:SF6">
    <property type="entry name" value="SCHLAFEN ALBA-2 DOMAIN-CONTAINING PROTEIN"/>
    <property type="match status" value="1"/>
</dbReference>
<dbReference type="InterPro" id="IPR038475">
    <property type="entry name" value="RecG_C_sf"/>
</dbReference>
<dbReference type="Pfam" id="PF04326">
    <property type="entry name" value="SLFN_AlbA_2"/>
    <property type="match status" value="1"/>
</dbReference>
<name>A0A450STM5_9GAMM</name>
<dbReference type="Pfam" id="PF13749">
    <property type="entry name" value="HATPase_c_4"/>
    <property type="match status" value="1"/>
</dbReference>
<evidence type="ECO:0000259" key="3">
    <source>
        <dbReference type="Pfam" id="PF25201"/>
    </source>
</evidence>
<evidence type="ECO:0000256" key="1">
    <source>
        <dbReference type="SAM" id="MobiDB-lite"/>
    </source>
</evidence>
<dbReference type="SUPFAM" id="SSF48452">
    <property type="entry name" value="TPR-like"/>
    <property type="match status" value="2"/>
</dbReference>
<dbReference type="Pfam" id="PF25201">
    <property type="entry name" value="nSTAND6"/>
    <property type="match status" value="1"/>
</dbReference>
<dbReference type="Gene3D" id="3.30.950.30">
    <property type="entry name" value="Schlafen, AAA domain"/>
    <property type="match status" value="1"/>
</dbReference>
<dbReference type="EMBL" id="CAADEX010000065">
    <property type="protein sequence ID" value="VFJ57311.1"/>
    <property type="molecule type" value="Genomic_DNA"/>
</dbReference>
<dbReference type="InterPro" id="IPR057575">
    <property type="entry name" value="nSTAND6_dom"/>
</dbReference>
<dbReference type="Gene3D" id="1.25.40.10">
    <property type="entry name" value="Tetratricopeptide repeat domain"/>
    <property type="match status" value="2"/>
</dbReference>
<feature type="compositionally biased region" description="Pro residues" evidence="1">
    <location>
        <begin position="425"/>
        <end position="435"/>
    </location>
</feature>
<sequence length="1169" mass="131516">MTPADITNLITLGEGFTTEFKRSGADKSLGREICAFANASGGTILIGVTDADEIVGVDDHNRLKSQIQSFARSAEPPIMVEIESIDNLLCVTIPEQHEKPYSFGGKFFMREGPSSQQMSREQIREFFFKEGLIHFDETYCPDYKLPDDLTDDIWARFVGRAKIPVDMDRENTLRNLHLVKDGKMTHAGAWLLCNDITFYTLTAGVTCVMFRGTTNSRILDRRDFSGDLYSIYESCMAYMQSKLNTALIPHARGRDERLELPEDALREALVNAIVHRNYRATTNVQVRIYYDRLEIVTPGGLPAGMRTEDLGYKSVARNSLLFSLFFRMNLVEKIGSGVKRIRDLCREYGASEPVFDVSEDWVTVIFPRETMQLTQRTNELGVANPNIPTPASVGWAKAPEVLTEGAVPIETEDDGNDPSGNQAPPLAPGDIPPNGPESRGIYGRGREIDKLAVQLAQTPILLVHGIAGVGKSLLIEEIRHAFNRAEPGGMEYKSVTIRATEHLSPDEIFERLAPTLGCFDDEPKAPRQLGRLDLKRLAKYAAAEPAIVHIYRAHAAFTESGFVNSEVPTFLRGLVKYLPQFRVILESTKRAPEGLFREDEYHRHRVRGLDGAAVTAFFRRPFPKRPQIGWALAEEETHAIYDRLGGRNKNDGAHPLGLIPLAVVAEGLKCNPYQALQRHPVVLREKLEEELFQDLYENVLTPPQRHLLRLAALYRQPIPVAHEEALNRRAAKEEDTIEGAFQALVQRFLLSPDEREERFELHILFAELTRARIVAGDFDYQLDHGVIAEGWLATVRGIRTRRLPYILAANEAAHHLLEAEEFHRLDELSVTLLGRDTPAQLERWSDRLHERGDREKRRPVLELLTKLLPDEHKYHRFLGETIEKLEGRGVDEALAHYLKAHELDTTYPQNLANLGRCYLARGEPEQFVARVAGLSPLARERAVDAFVQDIHANCLERVGRGEEASALRQERIGQGARNPALYNDEAVYLQKCQRFEEALGVLEKAEEAGVLDDHSWAIRAGILQQMGRGEEASAIRRDRIAAGIRNPIFYNDEALYRWEKLNDPTDALAVLKEAQRAGAADDHGVSIRGRVLEALDRGQEASKLRQGRIAAGTRNAALYNDEALYLKKQGDLDRALAMLEQARARGCEDEHTRTLRPSIERQRESAGQG</sequence>